<feature type="compositionally biased region" description="Basic and acidic residues" evidence="1">
    <location>
        <begin position="61"/>
        <end position="70"/>
    </location>
</feature>
<proteinExistence type="predicted"/>
<evidence type="ECO:0000313" key="3">
    <source>
        <dbReference type="Proteomes" id="UP001212841"/>
    </source>
</evidence>
<sequence length="70" mass="7786">MSTYIQSRVAQMPKPTPTNPLQLLTHEERALREAESRINMSVMHHSVGDNPSRAAAGFRAQKGEKKGGRK</sequence>
<feature type="non-terminal residue" evidence="2">
    <location>
        <position position="70"/>
    </location>
</feature>
<dbReference type="AlphaFoldDB" id="A0AAD5X0J2"/>
<dbReference type="EMBL" id="JADGJD010001384">
    <property type="protein sequence ID" value="KAJ3042986.1"/>
    <property type="molecule type" value="Genomic_DNA"/>
</dbReference>
<organism evidence="2 3">
    <name type="scientific">Rhizophlyctis rosea</name>
    <dbReference type="NCBI Taxonomy" id="64517"/>
    <lineage>
        <taxon>Eukaryota</taxon>
        <taxon>Fungi</taxon>
        <taxon>Fungi incertae sedis</taxon>
        <taxon>Chytridiomycota</taxon>
        <taxon>Chytridiomycota incertae sedis</taxon>
        <taxon>Chytridiomycetes</taxon>
        <taxon>Rhizophlyctidales</taxon>
        <taxon>Rhizophlyctidaceae</taxon>
        <taxon>Rhizophlyctis</taxon>
    </lineage>
</organism>
<keyword evidence="3" id="KW-1185">Reference proteome</keyword>
<feature type="region of interest" description="Disordered" evidence="1">
    <location>
        <begin position="44"/>
        <end position="70"/>
    </location>
</feature>
<protein>
    <submittedName>
        <fullName evidence="2">Uncharacterized protein</fullName>
    </submittedName>
</protein>
<gene>
    <name evidence="2" type="ORF">HK097_001855</name>
</gene>
<name>A0AAD5X0J2_9FUNG</name>
<dbReference type="Proteomes" id="UP001212841">
    <property type="component" value="Unassembled WGS sequence"/>
</dbReference>
<evidence type="ECO:0000256" key="1">
    <source>
        <dbReference type="SAM" id="MobiDB-lite"/>
    </source>
</evidence>
<comment type="caution">
    <text evidence="2">The sequence shown here is derived from an EMBL/GenBank/DDBJ whole genome shotgun (WGS) entry which is preliminary data.</text>
</comment>
<accession>A0AAD5X0J2</accession>
<feature type="region of interest" description="Disordered" evidence="1">
    <location>
        <begin position="1"/>
        <end position="20"/>
    </location>
</feature>
<reference evidence="2" key="1">
    <citation type="submission" date="2020-05" db="EMBL/GenBank/DDBJ databases">
        <title>Phylogenomic resolution of chytrid fungi.</title>
        <authorList>
            <person name="Stajich J.E."/>
            <person name="Amses K."/>
            <person name="Simmons R."/>
            <person name="Seto K."/>
            <person name="Myers J."/>
            <person name="Bonds A."/>
            <person name="Quandt C.A."/>
            <person name="Barry K."/>
            <person name="Liu P."/>
            <person name="Grigoriev I."/>
            <person name="Longcore J.E."/>
            <person name="James T.Y."/>
        </authorList>
    </citation>
    <scope>NUCLEOTIDE SEQUENCE</scope>
    <source>
        <strain evidence="2">JEL0318</strain>
    </source>
</reference>
<evidence type="ECO:0000313" key="2">
    <source>
        <dbReference type="EMBL" id="KAJ3042986.1"/>
    </source>
</evidence>